<dbReference type="OrthoDB" id="442352at2759"/>
<name>A0A0H2S055_9AGAM</name>
<evidence type="ECO:0000256" key="1">
    <source>
        <dbReference type="ARBA" id="ARBA00004651"/>
    </source>
</evidence>
<keyword evidence="10" id="KW-1185">Reference proteome</keyword>
<feature type="transmembrane region" description="Helical" evidence="7">
    <location>
        <begin position="136"/>
        <end position="153"/>
    </location>
</feature>
<protein>
    <recommendedName>
        <fullName evidence="8">Citrate transporter-like domain-containing protein</fullName>
    </recommendedName>
</protein>
<feature type="transmembrane region" description="Helical" evidence="7">
    <location>
        <begin position="98"/>
        <end position="124"/>
    </location>
</feature>
<keyword evidence="6 7" id="KW-0472">Membrane</keyword>
<gene>
    <name evidence="9" type="ORF">SCHPADRAFT_996099</name>
</gene>
<dbReference type="GO" id="GO:0005886">
    <property type="term" value="C:plasma membrane"/>
    <property type="evidence" value="ECO:0007669"/>
    <property type="project" value="UniProtKB-SubCell"/>
</dbReference>
<keyword evidence="3" id="KW-1003">Cell membrane</keyword>
<dbReference type="STRING" id="27342.A0A0H2S055"/>
<keyword evidence="4 7" id="KW-0812">Transmembrane</keyword>
<evidence type="ECO:0000256" key="2">
    <source>
        <dbReference type="ARBA" id="ARBA00022448"/>
    </source>
</evidence>
<evidence type="ECO:0000256" key="7">
    <source>
        <dbReference type="SAM" id="Phobius"/>
    </source>
</evidence>
<evidence type="ECO:0000256" key="4">
    <source>
        <dbReference type="ARBA" id="ARBA00022692"/>
    </source>
</evidence>
<dbReference type="AlphaFoldDB" id="A0A0H2S055"/>
<evidence type="ECO:0000313" key="10">
    <source>
        <dbReference type="Proteomes" id="UP000053477"/>
    </source>
</evidence>
<dbReference type="Pfam" id="PF03600">
    <property type="entry name" value="CitMHS"/>
    <property type="match status" value="1"/>
</dbReference>
<organism evidence="9 10">
    <name type="scientific">Schizopora paradoxa</name>
    <dbReference type="NCBI Taxonomy" id="27342"/>
    <lineage>
        <taxon>Eukaryota</taxon>
        <taxon>Fungi</taxon>
        <taxon>Dikarya</taxon>
        <taxon>Basidiomycota</taxon>
        <taxon>Agaricomycotina</taxon>
        <taxon>Agaricomycetes</taxon>
        <taxon>Hymenochaetales</taxon>
        <taxon>Schizoporaceae</taxon>
        <taxon>Schizopora</taxon>
    </lineage>
</organism>
<evidence type="ECO:0000313" key="9">
    <source>
        <dbReference type="EMBL" id="KLO15118.1"/>
    </source>
</evidence>
<feature type="transmembrane region" description="Helical" evidence="7">
    <location>
        <begin position="506"/>
        <end position="531"/>
    </location>
</feature>
<dbReference type="InterPro" id="IPR004680">
    <property type="entry name" value="Cit_transptr-like_dom"/>
</dbReference>
<evidence type="ECO:0000256" key="6">
    <source>
        <dbReference type="ARBA" id="ARBA00023136"/>
    </source>
</evidence>
<dbReference type="EMBL" id="KQ085934">
    <property type="protein sequence ID" value="KLO15118.1"/>
    <property type="molecule type" value="Genomic_DNA"/>
</dbReference>
<feature type="transmembrane region" description="Helical" evidence="7">
    <location>
        <begin position="400"/>
        <end position="428"/>
    </location>
</feature>
<dbReference type="PANTHER" id="PTHR43302:SF5">
    <property type="entry name" value="TRANSPORTER ARSB-RELATED"/>
    <property type="match status" value="1"/>
</dbReference>
<dbReference type="PANTHER" id="PTHR43302">
    <property type="entry name" value="TRANSPORTER ARSB-RELATED"/>
    <property type="match status" value="1"/>
</dbReference>
<evidence type="ECO:0000256" key="3">
    <source>
        <dbReference type="ARBA" id="ARBA00022475"/>
    </source>
</evidence>
<proteinExistence type="predicted"/>
<feature type="transmembrane region" description="Helical" evidence="7">
    <location>
        <begin position="59"/>
        <end position="78"/>
    </location>
</feature>
<feature type="transmembrane region" description="Helical" evidence="7">
    <location>
        <begin position="215"/>
        <end position="237"/>
    </location>
</feature>
<evidence type="ECO:0000256" key="5">
    <source>
        <dbReference type="ARBA" id="ARBA00022989"/>
    </source>
</evidence>
<keyword evidence="2" id="KW-0813">Transport</keyword>
<comment type="subcellular location">
    <subcellularLocation>
        <location evidence="1">Cell membrane</location>
        <topology evidence="1">Multi-pass membrane protein</topology>
    </subcellularLocation>
</comment>
<keyword evidence="5 7" id="KW-1133">Transmembrane helix</keyword>
<dbReference type="GO" id="GO:0055085">
    <property type="term" value="P:transmembrane transport"/>
    <property type="evidence" value="ECO:0007669"/>
    <property type="project" value="InterPro"/>
</dbReference>
<feature type="transmembrane region" description="Helical" evidence="7">
    <location>
        <begin position="6"/>
        <end position="29"/>
    </location>
</feature>
<reference evidence="9 10" key="1">
    <citation type="submission" date="2015-04" db="EMBL/GenBank/DDBJ databases">
        <title>Complete genome sequence of Schizopora paradoxa KUC8140, a cosmopolitan wood degrader in East Asia.</title>
        <authorList>
            <consortium name="DOE Joint Genome Institute"/>
            <person name="Min B."/>
            <person name="Park H."/>
            <person name="Jang Y."/>
            <person name="Kim J.-J."/>
            <person name="Kim K.H."/>
            <person name="Pangilinan J."/>
            <person name="Lipzen A."/>
            <person name="Riley R."/>
            <person name="Grigoriev I.V."/>
            <person name="Spatafora J.W."/>
            <person name="Choi I.-G."/>
        </authorList>
    </citation>
    <scope>NUCLEOTIDE SEQUENCE [LARGE SCALE GENOMIC DNA]</scope>
    <source>
        <strain evidence="9 10">KUC8140</strain>
    </source>
</reference>
<sequence length="579" mass="63559">MPSINNWRSIVTLILFVLANVIVIFPFYVDIPVPHLVARTLPRSPSDSWVSRRRARFKFDFVTAPILIVLLLWAMTAIDSTVVRDGIVGTNGIQPLSTMALFISLAYLTVSLDKIGLYAFLAVWVARRGKSSGRRLFFFLYLFFLACAVLFGNDPVVLSGTPFLAHFIKYAGIESPTPWIFSQLIAANTASAILPPSNLTNLVVTSAFSLSFLSYAAHTVVPVILVAASLFVLLRFIQFRSTNQIPRTFNVAALQTTRNTSQNSDPEINNTSDAEAEELQFGKLLDPAGAIFGSSLFIATLLVLLGTSVKKIPVWWITVPAAAIMIVRDVSHDLRGWKPRYQAMREGRGAVELAEVLECKLLDPNCCPDPTPEQQQVLQRQPITYFKRAFRAIFPHFSKVLAGLPIAMLPFSFSMFILVHALTATGWIEVFSKWWAAWVRVCGPDESLRAVAGAIFGMQIISVLLCNFCGTNIGATVFLSQIIADWISDSNAKGQPVGSRLQLGSIYALALGTNFGAYSLTISASLAGLLWKNILKGNNVNKIDVRLRDFALLNAPSTLVAIAVSAIALFVEVIVIKKN</sequence>
<feature type="transmembrane region" description="Helical" evidence="7">
    <location>
        <begin position="288"/>
        <end position="306"/>
    </location>
</feature>
<dbReference type="InParanoid" id="A0A0H2S055"/>
<evidence type="ECO:0000259" key="8">
    <source>
        <dbReference type="Pfam" id="PF03600"/>
    </source>
</evidence>
<accession>A0A0H2S055</accession>
<feature type="domain" description="Citrate transporter-like" evidence="8">
    <location>
        <begin position="66"/>
        <end position="484"/>
    </location>
</feature>
<dbReference type="Proteomes" id="UP000053477">
    <property type="component" value="Unassembled WGS sequence"/>
</dbReference>
<feature type="transmembrane region" description="Helical" evidence="7">
    <location>
        <begin position="551"/>
        <end position="576"/>
    </location>
</feature>